<dbReference type="InterPro" id="IPR017695">
    <property type="entry name" value="Se-dep_Mo_hydrolase_YqeB"/>
</dbReference>
<feature type="non-terminal residue" evidence="1">
    <location>
        <position position="1"/>
    </location>
</feature>
<protein>
    <recommendedName>
        <fullName evidence="2">Molybdenum hydroxylase</fullName>
    </recommendedName>
</protein>
<dbReference type="AlphaFoldDB" id="A0A381YIP0"/>
<sequence length="265" mass="27311">VLFAEHLCVIRGGGDLGTGVALCLSRAGFPVAVCELADPLTVRRAVALSSAVTRGEVTVEGLTARRVNDAGEVSDLAATGVVPVLVDHGLPRVSQSVVVDARMAKRPLDTRPDDAPFVVALGPGFSAGKDCHAVVETLRGSHMGRVLWEGSTEPDTGTPAPVGGRTADRVLRAPVDGTIGWDRRIGDLVEAGEVLGRVGNREVAAPFDGLIRGLILNGIKVTSGTKVGDVDPRGKTASAHEVSDKALAVGGGVLEAVLTWLNRTG</sequence>
<evidence type="ECO:0000313" key="1">
    <source>
        <dbReference type="EMBL" id="SVA76845.1"/>
    </source>
</evidence>
<proteinExistence type="predicted"/>
<evidence type="ECO:0008006" key="2">
    <source>
        <dbReference type="Google" id="ProtNLM"/>
    </source>
</evidence>
<name>A0A381YIP0_9ZZZZ</name>
<accession>A0A381YIP0</accession>
<organism evidence="1">
    <name type="scientific">marine metagenome</name>
    <dbReference type="NCBI Taxonomy" id="408172"/>
    <lineage>
        <taxon>unclassified sequences</taxon>
        <taxon>metagenomes</taxon>
        <taxon>ecological metagenomes</taxon>
    </lineage>
</organism>
<dbReference type="EMBL" id="UINC01018320">
    <property type="protein sequence ID" value="SVA76845.1"/>
    <property type="molecule type" value="Genomic_DNA"/>
</dbReference>
<dbReference type="NCBIfam" id="TIGR03309">
    <property type="entry name" value="matur_yqeB"/>
    <property type="match status" value="1"/>
</dbReference>
<reference evidence="1" key="1">
    <citation type="submission" date="2018-05" db="EMBL/GenBank/DDBJ databases">
        <authorList>
            <person name="Lanie J.A."/>
            <person name="Ng W.-L."/>
            <person name="Kazmierczak K.M."/>
            <person name="Andrzejewski T.M."/>
            <person name="Davidsen T.M."/>
            <person name="Wayne K.J."/>
            <person name="Tettelin H."/>
            <person name="Glass J.I."/>
            <person name="Rusch D."/>
            <person name="Podicherti R."/>
            <person name="Tsui H.-C.T."/>
            <person name="Winkler M.E."/>
        </authorList>
    </citation>
    <scope>NUCLEOTIDE SEQUENCE</scope>
</reference>
<gene>
    <name evidence="1" type="ORF">METZ01_LOCUS129699</name>
</gene>